<dbReference type="SUPFAM" id="SSF143990">
    <property type="entry name" value="YbiA-like"/>
    <property type="match status" value="1"/>
</dbReference>
<dbReference type="Proteomes" id="UP000775872">
    <property type="component" value="Unassembled WGS sequence"/>
</dbReference>
<dbReference type="InterPro" id="IPR010730">
    <property type="entry name" value="HET"/>
</dbReference>
<dbReference type="PANTHER" id="PTHR33112">
    <property type="entry name" value="DOMAIN PROTEIN, PUTATIVE-RELATED"/>
    <property type="match status" value="1"/>
</dbReference>
<organism evidence="3 4">
    <name type="scientific">Clonostachys solani</name>
    <dbReference type="NCBI Taxonomy" id="160281"/>
    <lineage>
        <taxon>Eukaryota</taxon>
        <taxon>Fungi</taxon>
        <taxon>Dikarya</taxon>
        <taxon>Ascomycota</taxon>
        <taxon>Pezizomycotina</taxon>
        <taxon>Sordariomycetes</taxon>
        <taxon>Hypocreomycetidae</taxon>
        <taxon>Hypocreales</taxon>
        <taxon>Bionectriaceae</taxon>
        <taxon>Clonostachys</taxon>
    </lineage>
</organism>
<feature type="domain" description="Heterokaryon incompatibility" evidence="1">
    <location>
        <begin position="403"/>
        <end position="542"/>
    </location>
</feature>
<reference evidence="4" key="1">
    <citation type="submission" date="2019-06" db="EMBL/GenBank/DDBJ databases">
        <authorList>
            <person name="Broberg M."/>
        </authorList>
    </citation>
    <scope>NUCLEOTIDE SEQUENCE [LARGE SCALE GENOMIC DNA]</scope>
</reference>
<proteinExistence type="predicted"/>
<dbReference type="InterPro" id="IPR037238">
    <property type="entry name" value="YbiA-like_sf"/>
</dbReference>
<evidence type="ECO:0000313" key="3">
    <source>
        <dbReference type="EMBL" id="CAH0050407.1"/>
    </source>
</evidence>
<evidence type="ECO:0000259" key="1">
    <source>
        <dbReference type="Pfam" id="PF06985"/>
    </source>
</evidence>
<evidence type="ECO:0000313" key="4">
    <source>
        <dbReference type="Proteomes" id="UP000775872"/>
    </source>
</evidence>
<protein>
    <recommendedName>
        <fullName evidence="5">NADAR domain-containing protein</fullName>
    </recommendedName>
</protein>
<dbReference type="PANTHER" id="PTHR33112:SF1">
    <property type="entry name" value="HETEROKARYON INCOMPATIBILITY DOMAIN-CONTAINING PROTEIN"/>
    <property type="match status" value="1"/>
</dbReference>
<accession>A0A9P0EIG2</accession>
<name>A0A9P0EIG2_9HYPO</name>
<feature type="non-terminal residue" evidence="3">
    <location>
        <position position="904"/>
    </location>
</feature>
<dbReference type="InterPro" id="IPR012816">
    <property type="entry name" value="NADAR"/>
</dbReference>
<reference evidence="3 4" key="2">
    <citation type="submission" date="2021-10" db="EMBL/GenBank/DDBJ databases">
        <authorList>
            <person name="Piombo E."/>
        </authorList>
    </citation>
    <scope>NUCLEOTIDE SEQUENCE [LARGE SCALE GENOMIC DNA]</scope>
</reference>
<sequence length="904" mass="101278">HLLRVVSDSMTAATRRLATITMTDTTPLFFYGTGRKYGEFSQWYHAKFTVSKGEIYSVVGLPTNKLERPDDPIHFMTAEQCMMYCKAMRFGDVGTADKILLTPDPRNQKALGRHVKGFTEAGWDAVKFEVVQLANVAKFGQNEELRAILLGTGDRELVEAATNDRIWGIGMDEKQGHATMDTRENWGHNLLGKALVGARLCHQCANIDIDELLSRNLDGGYSSFVMNLGQISALKTSSCRLCRSFASLAPCSPAAKWKFNALASSLWTDDYCHLRIFSGCCIFTGASRRFPDGRMRETNVLGVAPSKSSPRTVDSPALRAMGDACDQIGFLGQETPTGTGNICRIRMVNPWAFDFALAKMWISYCQDNHKTRCLASTSSELQSFRVFDCHSRQVVDAPRGCRYVALSYVWGKTNGLASSVPRASPGANGSRFGKVIEDSITVTQAIGLQYLWIDRICIDHSDHDDTLHQIRQMDLIYANSDITIIAAACNTPDDGLPGINGTPRTIQQTLRIKNKTLLSSLPSGRSSIEQSKWNTRGWTFQEGVLSTKRLIFTKTQVFFDCNGMHCSEAVHLPLDDLHGRNKRKFDITYDLGPLERKAPQSDPIGYMDFVQSFSMKELTYACDALNAFQGILNAFKRARTPIYYFWGIPVFMSDYSLMRTTGRRRPMGSISARFVLSLFWGAFRKWETEESASNLSLGRREFLPSWSWAGWNGGISKSFASMGQGCFSDVKVWLKGKDGKLINLNDVNFYPKMSAMEDEYSSIFQLEAWTMPVDIKRLEVQQTECSDQAVGHEAQSAFSVAFGMGSQGTVYSDLIGNDWYGTASPATFMALLPRAYTEDKNICVDETAMVMRKVDGHYERAGLFKMNLDWIWDDKGKKKINPSRKSWSEVSQGLNITLKRFWLG</sequence>
<dbReference type="OrthoDB" id="5145092at2759"/>
<evidence type="ECO:0008006" key="5">
    <source>
        <dbReference type="Google" id="ProtNLM"/>
    </source>
</evidence>
<evidence type="ECO:0000259" key="2">
    <source>
        <dbReference type="Pfam" id="PF08719"/>
    </source>
</evidence>
<dbReference type="AlphaFoldDB" id="A0A9P0EIG2"/>
<gene>
    <name evidence="3" type="ORF">CSOL1703_00002379</name>
</gene>
<dbReference type="NCBIfam" id="TIGR02464">
    <property type="entry name" value="ribofla_fusion"/>
    <property type="match status" value="1"/>
</dbReference>
<dbReference type="CDD" id="cd15457">
    <property type="entry name" value="NADAR"/>
    <property type="match status" value="1"/>
</dbReference>
<keyword evidence="4" id="KW-1185">Reference proteome</keyword>
<dbReference type="Pfam" id="PF06985">
    <property type="entry name" value="HET"/>
    <property type="match status" value="1"/>
</dbReference>
<dbReference type="EMBL" id="CABFOC020000035">
    <property type="protein sequence ID" value="CAH0050407.1"/>
    <property type="molecule type" value="Genomic_DNA"/>
</dbReference>
<dbReference type="Pfam" id="PF08719">
    <property type="entry name" value="NADAR"/>
    <property type="match status" value="1"/>
</dbReference>
<comment type="caution">
    <text evidence="3">The sequence shown here is derived from an EMBL/GenBank/DDBJ whole genome shotgun (WGS) entry which is preliminary data.</text>
</comment>
<feature type="domain" description="NADAR" evidence="2">
    <location>
        <begin position="29"/>
        <end position="199"/>
    </location>
</feature>
<dbReference type="Gene3D" id="1.10.357.40">
    <property type="entry name" value="YbiA-like"/>
    <property type="match status" value="1"/>
</dbReference>